<keyword evidence="11" id="KW-1185">Reference proteome</keyword>
<evidence type="ECO:0000256" key="8">
    <source>
        <dbReference type="RuleBase" id="RU362026"/>
    </source>
</evidence>
<dbReference type="EC" id="2.1.1.-" evidence="8"/>
<dbReference type="InterPro" id="IPR002941">
    <property type="entry name" value="DNA_methylase_N4/N6"/>
</dbReference>
<dbReference type="RefSeq" id="WP_092539766.1">
    <property type="nucleotide sequence ID" value="NZ_FOKV01000001.1"/>
</dbReference>
<comment type="similarity">
    <text evidence="1">Belongs to the N(4)/N(6)-methyltransferase family. N(4) subfamily.</text>
</comment>
<evidence type="ECO:0000256" key="7">
    <source>
        <dbReference type="ARBA" id="ARBA00049120"/>
    </source>
</evidence>
<dbReference type="GO" id="GO:0008170">
    <property type="term" value="F:N-methyltransferase activity"/>
    <property type="evidence" value="ECO:0007669"/>
    <property type="project" value="InterPro"/>
</dbReference>
<comment type="catalytic activity">
    <reaction evidence="7">
        <text>a 2'-deoxycytidine in DNA + S-adenosyl-L-methionine = an N(4)-methyl-2'-deoxycytidine in DNA + S-adenosyl-L-homocysteine + H(+)</text>
        <dbReference type="Rhea" id="RHEA:16857"/>
        <dbReference type="Rhea" id="RHEA-COMP:11369"/>
        <dbReference type="Rhea" id="RHEA-COMP:13674"/>
        <dbReference type="ChEBI" id="CHEBI:15378"/>
        <dbReference type="ChEBI" id="CHEBI:57856"/>
        <dbReference type="ChEBI" id="CHEBI:59789"/>
        <dbReference type="ChEBI" id="CHEBI:85452"/>
        <dbReference type="ChEBI" id="CHEBI:137933"/>
        <dbReference type="EC" id="2.1.1.113"/>
    </reaction>
</comment>
<gene>
    <name evidence="10" type="ORF">SAMN04487907_101457</name>
</gene>
<reference evidence="11" key="1">
    <citation type="submission" date="2016-10" db="EMBL/GenBank/DDBJ databases">
        <authorList>
            <person name="Varghese N."/>
            <person name="Submissions S."/>
        </authorList>
    </citation>
    <scope>NUCLEOTIDE SEQUENCE [LARGE SCALE GENOMIC DNA]</scope>
    <source>
        <strain evidence="11">DSM 24499</strain>
    </source>
</reference>
<evidence type="ECO:0000313" key="10">
    <source>
        <dbReference type="EMBL" id="SFB75625.1"/>
    </source>
</evidence>
<dbReference type="GO" id="GO:0003677">
    <property type="term" value="F:DNA binding"/>
    <property type="evidence" value="ECO:0007669"/>
    <property type="project" value="UniProtKB-KW"/>
</dbReference>
<keyword evidence="6" id="KW-0238">DNA-binding</keyword>
<sequence>MNQTKLNLEKKPFSINLENYKRNNYSTHGFHPYPAKFIPQIAKELILQYSNENDWILDPFCGSGTTLVESKLNQRNAIGVDINPLSSLISKVKSTKIDESDFSKIEDFKEKVLFDINNKNYYKYPHFHNINHWFKDFIQKEISIVLHHLNSIDESDVRDLLSVALSSIIVKVSNQDSDTRYTAIEKKLYQGIVFKELDRALNKMSLKLNEFNQEASNKIVKVFNDDSRKISSFVNNKIDTVITSPPYVNSYDYYLYHKHRMNWLNLDYKKAQSGEFGSRNKHSDNNAGIDEYELALETIISEIRKVQKNKGYFCMVIGDGIIKGELIKANKISDNLMEKSGYTKVQELAFDQRKYTRTFTPNIKTKFKNSYILIYQAV</sequence>
<feature type="domain" description="DNA methylase N-4/N-6" evidence="9">
    <location>
        <begin position="17"/>
        <end position="84"/>
    </location>
</feature>
<evidence type="ECO:0000256" key="2">
    <source>
        <dbReference type="ARBA" id="ARBA00022603"/>
    </source>
</evidence>
<dbReference type="EMBL" id="FOKV01000001">
    <property type="protein sequence ID" value="SFB75625.1"/>
    <property type="molecule type" value="Genomic_DNA"/>
</dbReference>
<keyword evidence="5" id="KW-0680">Restriction system</keyword>
<organism evidence="10 11">
    <name type="scientific">Zunongwangia mangrovi</name>
    <dbReference type="NCBI Taxonomy" id="1334022"/>
    <lineage>
        <taxon>Bacteria</taxon>
        <taxon>Pseudomonadati</taxon>
        <taxon>Bacteroidota</taxon>
        <taxon>Flavobacteriia</taxon>
        <taxon>Flavobacteriales</taxon>
        <taxon>Flavobacteriaceae</taxon>
        <taxon>Zunongwangia</taxon>
    </lineage>
</organism>
<evidence type="ECO:0000313" key="11">
    <source>
        <dbReference type="Proteomes" id="UP000199438"/>
    </source>
</evidence>
<dbReference type="GO" id="GO:0032259">
    <property type="term" value="P:methylation"/>
    <property type="evidence" value="ECO:0007669"/>
    <property type="project" value="UniProtKB-KW"/>
</dbReference>
<dbReference type="InterPro" id="IPR029063">
    <property type="entry name" value="SAM-dependent_MTases_sf"/>
</dbReference>
<dbReference type="Proteomes" id="UP000199438">
    <property type="component" value="Unassembled WGS sequence"/>
</dbReference>
<dbReference type="OrthoDB" id="9800801at2"/>
<dbReference type="PROSITE" id="PS00093">
    <property type="entry name" value="N4_MTASE"/>
    <property type="match status" value="1"/>
</dbReference>
<keyword evidence="3 10" id="KW-0808">Transferase</keyword>
<proteinExistence type="inferred from homology"/>
<evidence type="ECO:0000256" key="4">
    <source>
        <dbReference type="ARBA" id="ARBA00022691"/>
    </source>
</evidence>
<dbReference type="PRINTS" id="PR00508">
    <property type="entry name" value="S21N4MTFRASE"/>
</dbReference>
<dbReference type="SUPFAM" id="SSF53335">
    <property type="entry name" value="S-adenosyl-L-methionine-dependent methyltransferases"/>
    <property type="match status" value="3"/>
</dbReference>
<dbReference type="InterPro" id="IPR017985">
    <property type="entry name" value="MeTrfase_CN4_CS"/>
</dbReference>
<dbReference type="GO" id="GO:0015667">
    <property type="term" value="F:site-specific DNA-methyltransferase (cytosine-N4-specific) activity"/>
    <property type="evidence" value="ECO:0007669"/>
    <property type="project" value="UniProtKB-EC"/>
</dbReference>
<evidence type="ECO:0000256" key="3">
    <source>
        <dbReference type="ARBA" id="ARBA00022679"/>
    </source>
</evidence>
<dbReference type="Pfam" id="PF01555">
    <property type="entry name" value="N6_N4_Mtase"/>
    <property type="match status" value="1"/>
</dbReference>
<evidence type="ECO:0000256" key="5">
    <source>
        <dbReference type="ARBA" id="ARBA00022747"/>
    </source>
</evidence>
<evidence type="ECO:0000259" key="9">
    <source>
        <dbReference type="Pfam" id="PF01555"/>
    </source>
</evidence>
<dbReference type="Gene3D" id="3.40.50.150">
    <property type="entry name" value="Vaccinia Virus protein VP39"/>
    <property type="match status" value="2"/>
</dbReference>
<dbReference type="GO" id="GO:0009307">
    <property type="term" value="P:DNA restriction-modification system"/>
    <property type="evidence" value="ECO:0007669"/>
    <property type="project" value="UniProtKB-KW"/>
</dbReference>
<protein>
    <recommendedName>
        <fullName evidence="8">Methyltransferase</fullName>
        <ecNumber evidence="8">2.1.1.-</ecNumber>
    </recommendedName>
</protein>
<keyword evidence="2 10" id="KW-0489">Methyltransferase</keyword>
<dbReference type="InterPro" id="IPR001091">
    <property type="entry name" value="RM_Methyltransferase"/>
</dbReference>
<keyword evidence="4" id="KW-0949">S-adenosyl-L-methionine</keyword>
<evidence type="ECO:0000256" key="1">
    <source>
        <dbReference type="ARBA" id="ARBA00010203"/>
    </source>
</evidence>
<accession>A0A1I1DKW7</accession>
<dbReference type="AlphaFoldDB" id="A0A1I1DKW7"/>
<name>A0A1I1DKW7_9FLAO</name>
<dbReference type="STRING" id="1334022.SAMN04487907_101457"/>
<evidence type="ECO:0000256" key="6">
    <source>
        <dbReference type="ARBA" id="ARBA00023125"/>
    </source>
</evidence>